<dbReference type="SUPFAM" id="SSF57667">
    <property type="entry name" value="beta-beta-alpha zinc fingers"/>
    <property type="match status" value="4"/>
</dbReference>
<evidence type="ECO:0000313" key="13">
    <source>
        <dbReference type="EMBL" id="CRL04996.1"/>
    </source>
</evidence>
<feature type="domain" description="C2H2-type" evidence="12">
    <location>
        <begin position="322"/>
        <end position="349"/>
    </location>
</feature>
<evidence type="ECO:0000256" key="6">
    <source>
        <dbReference type="ARBA" id="ARBA00023015"/>
    </source>
</evidence>
<comment type="subcellular location">
    <subcellularLocation>
        <location evidence="1">Nucleus</location>
    </subcellularLocation>
</comment>
<organism evidence="13 14">
    <name type="scientific">Clunio marinus</name>
    <dbReference type="NCBI Taxonomy" id="568069"/>
    <lineage>
        <taxon>Eukaryota</taxon>
        <taxon>Metazoa</taxon>
        <taxon>Ecdysozoa</taxon>
        <taxon>Arthropoda</taxon>
        <taxon>Hexapoda</taxon>
        <taxon>Insecta</taxon>
        <taxon>Pterygota</taxon>
        <taxon>Neoptera</taxon>
        <taxon>Endopterygota</taxon>
        <taxon>Diptera</taxon>
        <taxon>Nematocera</taxon>
        <taxon>Chironomoidea</taxon>
        <taxon>Chironomidae</taxon>
        <taxon>Clunio</taxon>
    </lineage>
</organism>
<dbReference type="EMBL" id="CVRI01000064">
    <property type="protein sequence ID" value="CRL04996.1"/>
    <property type="molecule type" value="Genomic_DNA"/>
</dbReference>
<name>A0A1J1IZL6_9DIPT</name>
<dbReference type="GO" id="GO:0008270">
    <property type="term" value="F:zinc ion binding"/>
    <property type="evidence" value="ECO:0007669"/>
    <property type="project" value="UniProtKB-KW"/>
</dbReference>
<evidence type="ECO:0000256" key="2">
    <source>
        <dbReference type="ARBA" id="ARBA00022723"/>
    </source>
</evidence>
<keyword evidence="8" id="KW-0804">Transcription</keyword>
<keyword evidence="9" id="KW-0539">Nucleus</keyword>
<sequence>MTLNVQSHLENLKMNSDFWPPRGPNPSGNNFSPMIDTSNDYHPQRTHQQQQQQQTSSGYHSQNDTNNSVVDLKDHLISGQENQNNYNQSQSGFPMNQQQPAPVASPGAENSSPESKFSADKFSNEIQQLARSNNTPAISERTLEECWSTLQRIFMHKSAMQMQHARDIQRNGPPAPGSGIGGDIKPHQCQQCLKSFSSNHQLVQHIRVHTGEKPYKCTYCDRRFKQLSHVQQHTRLHTGERPYKCHLPDCGRAFIQLSNLQQHLRNHDAQVERAKNRPFHCNICGKGFATESSLRTHTSKELQLHLGVLQQHAALIGGPNATSCLICHKLFLGADALMEHMKHHHKQEPAPTVVPTPPAVDALSPNDQFNLAKRRTANHPCPVCGKSYVNEGSLRKHLTSHPETSQLANSLRMWPCSVCQAVFTHEAGLLTHMEHMRMDPKHQFAAQYMLSRAAAERRERDTILAAAVAGGSSLLSMGKSSRGASPSAHSDTSSCNGRLSSPPPDGHNDDNNNNQNNGPSGLNENGGDYPSDAALRIHQAEALLRSQAEAALRLAVSQAAAVVASNGNENNSNNQFRHHHNGAPYNNHHQPTQLQSQFTPDLSEALRLQEQRLEQALRLHGSELGLHQQHHQQP</sequence>
<dbReference type="SMART" id="SM00355">
    <property type="entry name" value="ZnF_C2H2"/>
    <property type="match status" value="7"/>
</dbReference>
<dbReference type="InterPro" id="IPR036236">
    <property type="entry name" value="Znf_C2H2_sf"/>
</dbReference>
<dbReference type="FunFam" id="3.30.160.60:FF:001397">
    <property type="entry name" value="Datilografo, isoform A"/>
    <property type="match status" value="1"/>
</dbReference>
<keyword evidence="5" id="KW-0862">Zinc</keyword>
<dbReference type="AlphaFoldDB" id="A0A1J1IZL6"/>
<evidence type="ECO:0000256" key="8">
    <source>
        <dbReference type="ARBA" id="ARBA00023163"/>
    </source>
</evidence>
<dbReference type="PROSITE" id="PS50157">
    <property type="entry name" value="ZINC_FINGER_C2H2_2"/>
    <property type="match status" value="6"/>
</dbReference>
<keyword evidence="2" id="KW-0479">Metal-binding</keyword>
<dbReference type="Gene3D" id="3.30.160.60">
    <property type="entry name" value="Classic Zinc Finger"/>
    <property type="match status" value="5"/>
</dbReference>
<feature type="compositionally biased region" description="Polar residues" evidence="11">
    <location>
        <begin position="487"/>
        <end position="499"/>
    </location>
</feature>
<dbReference type="GO" id="GO:0010468">
    <property type="term" value="P:regulation of gene expression"/>
    <property type="evidence" value="ECO:0007669"/>
    <property type="project" value="TreeGrafter"/>
</dbReference>
<dbReference type="InterPro" id="IPR013087">
    <property type="entry name" value="Znf_C2H2_type"/>
</dbReference>
<feature type="domain" description="C2H2-type" evidence="12">
    <location>
        <begin position="243"/>
        <end position="272"/>
    </location>
</feature>
<feature type="region of interest" description="Disordered" evidence="11">
    <location>
        <begin position="14"/>
        <end position="67"/>
    </location>
</feature>
<dbReference type="OrthoDB" id="5305647at2759"/>
<dbReference type="Pfam" id="PF12874">
    <property type="entry name" value="zf-met"/>
    <property type="match status" value="1"/>
</dbReference>
<evidence type="ECO:0000256" key="4">
    <source>
        <dbReference type="ARBA" id="ARBA00022771"/>
    </source>
</evidence>
<evidence type="ECO:0000313" key="14">
    <source>
        <dbReference type="Proteomes" id="UP000183832"/>
    </source>
</evidence>
<evidence type="ECO:0000256" key="5">
    <source>
        <dbReference type="ARBA" id="ARBA00022833"/>
    </source>
</evidence>
<feature type="compositionally biased region" description="Polar residues" evidence="11">
    <location>
        <begin position="26"/>
        <end position="41"/>
    </location>
</feature>
<evidence type="ECO:0000256" key="9">
    <source>
        <dbReference type="ARBA" id="ARBA00023242"/>
    </source>
</evidence>
<evidence type="ECO:0000256" key="10">
    <source>
        <dbReference type="PROSITE-ProRule" id="PRU00042"/>
    </source>
</evidence>
<evidence type="ECO:0000259" key="12">
    <source>
        <dbReference type="PROSITE" id="PS50157"/>
    </source>
</evidence>
<dbReference type="Pfam" id="PF00096">
    <property type="entry name" value="zf-C2H2"/>
    <property type="match status" value="5"/>
</dbReference>
<keyword evidence="7" id="KW-0238">DNA-binding</keyword>
<feature type="region of interest" description="Disordered" evidence="11">
    <location>
        <begin position="82"/>
        <end position="119"/>
    </location>
</feature>
<proteinExistence type="predicted"/>
<feature type="compositionally biased region" description="Low complexity" evidence="11">
    <location>
        <begin position="511"/>
        <end position="525"/>
    </location>
</feature>
<evidence type="ECO:0000256" key="11">
    <source>
        <dbReference type="SAM" id="MobiDB-lite"/>
    </source>
</evidence>
<dbReference type="Proteomes" id="UP000183832">
    <property type="component" value="Unassembled WGS sequence"/>
</dbReference>
<dbReference type="FunFam" id="3.30.160.60:FF:000233">
    <property type="entry name" value="Putative zinc finger protein 362"/>
    <property type="match status" value="1"/>
</dbReference>
<feature type="compositionally biased region" description="Polar residues" evidence="11">
    <location>
        <begin position="55"/>
        <end position="67"/>
    </location>
</feature>
<keyword evidence="6" id="KW-0805">Transcription regulation</keyword>
<dbReference type="PROSITE" id="PS00028">
    <property type="entry name" value="ZINC_FINGER_C2H2_1"/>
    <property type="match status" value="5"/>
</dbReference>
<evidence type="ECO:0000256" key="7">
    <source>
        <dbReference type="ARBA" id="ARBA00023125"/>
    </source>
</evidence>
<keyword evidence="14" id="KW-1185">Reference proteome</keyword>
<reference evidence="13 14" key="1">
    <citation type="submission" date="2015-04" db="EMBL/GenBank/DDBJ databases">
        <authorList>
            <person name="Syromyatnikov M.Y."/>
            <person name="Popov V.N."/>
        </authorList>
    </citation>
    <scope>NUCLEOTIDE SEQUENCE [LARGE SCALE GENOMIC DNA]</scope>
</reference>
<feature type="domain" description="C2H2-type" evidence="12">
    <location>
        <begin position="379"/>
        <end position="406"/>
    </location>
</feature>
<dbReference type="STRING" id="568069.A0A1J1IZL6"/>
<accession>A0A1J1IZL6</accession>
<feature type="region of interest" description="Disordered" evidence="11">
    <location>
        <begin position="476"/>
        <end position="531"/>
    </location>
</feature>
<dbReference type="PANTHER" id="PTHR16515">
    <property type="entry name" value="PR DOMAIN ZINC FINGER PROTEIN"/>
    <property type="match status" value="1"/>
</dbReference>
<feature type="domain" description="C2H2-type" evidence="12">
    <location>
        <begin position="187"/>
        <end position="214"/>
    </location>
</feature>
<dbReference type="FunFam" id="3.30.160.60:FF:001498">
    <property type="entry name" value="Zinc finger protein 404"/>
    <property type="match status" value="1"/>
</dbReference>
<keyword evidence="3" id="KW-0677">Repeat</keyword>
<dbReference type="InterPro" id="IPR050331">
    <property type="entry name" value="Zinc_finger"/>
</dbReference>
<feature type="domain" description="C2H2-type" evidence="12">
    <location>
        <begin position="215"/>
        <end position="242"/>
    </location>
</feature>
<dbReference type="FunFam" id="3.30.160.60:FF:001495">
    <property type="entry name" value="Datilografo, isoform B"/>
    <property type="match status" value="1"/>
</dbReference>
<keyword evidence="4 10" id="KW-0863">Zinc-finger</keyword>
<dbReference type="PANTHER" id="PTHR16515:SF49">
    <property type="entry name" value="GASTRULA ZINC FINGER PROTEIN XLCGF49.1-LIKE-RELATED"/>
    <property type="match status" value="1"/>
</dbReference>
<evidence type="ECO:0000256" key="1">
    <source>
        <dbReference type="ARBA" id="ARBA00004123"/>
    </source>
</evidence>
<gene>
    <name evidence="13" type="ORF">CLUMA_CG018076</name>
</gene>
<feature type="domain" description="C2H2-type" evidence="12">
    <location>
        <begin position="279"/>
        <end position="307"/>
    </location>
</feature>
<dbReference type="GO" id="GO:0005634">
    <property type="term" value="C:nucleus"/>
    <property type="evidence" value="ECO:0007669"/>
    <property type="project" value="UniProtKB-SubCell"/>
</dbReference>
<dbReference type="Pfam" id="PF13912">
    <property type="entry name" value="zf-C2H2_6"/>
    <property type="match status" value="1"/>
</dbReference>
<evidence type="ECO:0000256" key="3">
    <source>
        <dbReference type="ARBA" id="ARBA00022737"/>
    </source>
</evidence>
<protein>
    <submittedName>
        <fullName evidence="13">CLUMA_CG018076, isoform A</fullName>
    </submittedName>
</protein>
<feature type="compositionally biased region" description="Low complexity" evidence="11">
    <location>
        <begin position="82"/>
        <end position="91"/>
    </location>
</feature>